<dbReference type="OMA" id="QQQWEMY"/>
<dbReference type="Pfam" id="PF11700">
    <property type="entry name" value="ATG22"/>
    <property type="match status" value="1"/>
</dbReference>
<keyword evidence="4 8" id="KW-0812">Transmembrane</keyword>
<feature type="transmembrane region" description="Helical" evidence="8">
    <location>
        <begin position="146"/>
        <end position="165"/>
    </location>
</feature>
<evidence type="ECO:0000256" key="6">
    <source>
        <dbReference type="ARBA" id="ARBA00023136"/>
    </source>
</evidence>
<feature type="transmembrane region" description="Helical" evidence="8">
    <location>
        <begin position="296"/>
        <end position="318"/>
    </location>
</feature>
<feature type="region of interest" description="Disordered" evidence="7">
    <location>
        <begin position="569"/>
        <end position="600"/>
    </location>
</feature>
<feature type="transmembrane region" description="Helical" evidence="8">
    <location>
        <begin position="441"/>
        <end position="462"/>
    </location>
</feature>
<name>C1MSY6_MICPC</name>
<accession>C1MSY6</accession>
<dbReference type="KEGG" id="mpp:MICPUCDRAFT_57872"/>
<feature type="transmembrane region" description="Helical" evidence="8">
    <location>
        <begin position="268"/>
        <end position="290"/>
    </location>
</feature>
<comment type="similarity">
    <text evidence="2">Belongs to the ATG22 family.</text>
</comment>
<gene>
    <name evidence="9" type="ORF">MICPUCDRAFT_57872</name>
</gene>
<proteinExistence type="inferred from homology"/>
<dbReference type="EMBL" id="GG663739">
    <property type="protein sequence ID" value="EEH56857.1"/>
    <property type="molecule type" value="Genomic_DNA"/>
</dbReference>
<dbReference type="OrthoDB" id="2012765at2759"/>
<dbReference type="eggNOG" id="ENOG502QR9I">
    <property type="taxonomic scope" value="Eukaryota"/>
</dbReference>
<keyword evidence="3" id="KW-0813">Transport</keyword>
<dbReference type="Proteomes" id="UP000001876">
    <property type="component" value="Unassembled WGS sequence"/>
</dbReference>
<feature type="transmembrane region" description="Helical" evidence="8">
    <location>
        <begin position="171"/>
        <end position="193"/>
    </location>
</feature>
<feature type="transmembrane region" description="Helical" evidence="8">
    <location>
        <begin position="396"/>
        <end position="415"/>
    </location>
</feature>
<keyword evidence="10" id="KW-1185">Reference proteome</keyword>
<evidence type="ECO:0000256" key="4">
    <source>
        <dbReference type="ARBA" id="ARBA00022692"/>
    </source>
</evidence>
<evidence type="ECO:0000256" key="1">
    <source>
        <dbReference type="ARBA" id="ARBA00004127"/>
    </source>
</evidence>
<dbReference type="PANTHER" id="PTHR23519:SF1">
    <property type="entry name" value="AUTOPHAGY-RELATED PROTEIN 22"/>
    <property type="match status" value="1"/>
</dbReference>
<organism evidence="10">
    <name type="scientific">Micromonas pusilla (strain CCMP1545)</name>
    <name type="common">Picoplanktonic green alga</name>
    <dbReference type="NCBI Taxonomy" id="564608"/>
    <lineage>
        <taxon>Eukaryota</taxon>
        <taxon>Viridiplantae</taxon>
        <taxon>Chlorophyta</taxon>
        <taxon>Mamiellophyceae</taxon>
        <taxon>Mamiellales</taxon>
        <taxon>Mamiellaceae</taxon>
        <taxon>Micromonas</taxon>
    </lineage>
</organism>
<dbReference type="SUPFAM" id="SSF103473">
    <property type="entry name" value="MFS general substrate transporter"/>
    <property type="match status" value="1"/>
</dbReference>
<dbReference type="GO" id="GO:0012505">
    <property type="term" value="C:endomembrane system"/>
    <property type="evidence" value="ECO:0007669"/>
    <property type="project" value="UniProtKB-SubCell"/>
</dbReference>
<sequence length="600" mass="63757">MATGKPLPAALKRELQGWYIYDFANSAFFQSAGAVFIPLLVDAMATEYAWHRQGASRPETCADLADAGETQTNCLRCVEGDGDVLVTANADGSETHAELDVLKLPGGINPTSFLFTCIALSVLFQAIAFVTVGALGDFGNHRKRGLVVSATTGAIVTCFYVVPPAKEDGSLYWLGGVLIIIANVCLGVSVVFYNSYLPLMVDDAPAVSELEAAAAAAAATAAAESGGGGGGGGDDDDDDADAFETGAREATRAAQEVVGSEYSGKGQAWGYVGGLAALTLSLLIAVAMISAGASTWWALGVGAALSGVWWLVFGIVSFRRLPPRPGPPPPEEYRGARLLLMGWIRTATLLKKVWRKSRPTAHFLALYFVFSDGYSTIATVAILFASRELCMSVVELATLAVIVPLCAAAGGYLWMRFKARSIHWSPYDPVRVARAKWSNKAVLVLNLFLLSWLPLWGCVGFFSDDFGLRTKSELYVLAVWFGAMLGSAQAYGRALFSELIPVGHEADMFALFEITDKGSSWLGPLVASLVLQYTGKVRPVLIYLLVAMVIPAGLLHRLDLRESIKAARHPKAGEGVMEGDDDDDDDDGGGGGGEKAKARC</sequence>
<evidence type="ECO:0000256" key="8">
    <source>
        <dbReference type="SAM" id="Phobius"/>
    </source>
</evidence>
<comment type="subcellular location">
    <subcellularLocation>
        <location evidence="1">Endomembrane system</location>
        <topology evidence="1">Multi-pass membrane protein</topology>
    </subcellularLocation>
</comment>
<evidence type="ECO:0000256" key="2">
    <source>
        <dbReference type="ARBA" id="ARBA00006978"/>
    </source>
</evidence>
<dbReference type="Gene3D" id="1.20.1250.20">
    <property type="entry name" value="MFS general substrate transporter like domains"/>
    <property type="match status" value="1"/>
</dbReference>
<dbReference type="InterPro" id="IPR050495">
    <property type="entry name" value="ATG22/LtaA_families"/>
</dbReference>
<keyword evidence="5 8" id="KW-1133">Transmembrane helix</keyword>
<dbReference type="RefSeq" id="XP_003058402.1">
    <property type="nucleotide sequence ID" value="XM_003058356.1"/>
</dbReference>
<feature type="transmembrane region" description="Helical" evidence="8">
    <location>
        <begin position="20"/>
        <end position="41"/>
    </location>
</feature>
<evidence type="ECO:0000256" key="3">
    <source>
        <dbReference type="ARBA" id="ARBA00022448"/>
    </source>
</evidence>
<feature type="transmembrane region" description="Helical" evidence="8">
    <location>
        <begin position="113"/>
        <end position="134"/>
    </location>
</feature>
<dbReference type="PANTHER" id="PTHR23519">
    <property type="entry name" value="AUTOPHAGY-RELATED PROTEIN 22"/>
    <property type="match status" value="1"/>
</dbReference>
<reference evidence="9 10" key="1">
    <citation type="journal article" date="2009" name="Science">
        <title>Green evolution and dynamic adaptations revealed by genomes of the marine picoeukaryotes Micromonas.</title>
        <authorList>
            <person name="Worden A.Z."/>
            <person name="Lee J.H."/>
            <person name="Mock T."/>
            <person name="Rouze P."/>
            <person name="Simmons M.P."/>
            <person name="Aerts A.L."/>
            <person name="Allen A.E."/>
            <person name="Cuvelier M.L."/>
            <person name="Derelle E."/>
            <person name="Everett M.V."/>
            <person name="Foulon E."/>
            <person name="Grimwood J."/>
            <person name="Gundlach H."/>
            <person name="Henrissat B."/>
            <person name="Napoli C."/>
            <person name="McDonald S.M."/>
            <person name="Parker M.S."/>
            <person name="Rombauts S."/>
            <person name="Salamov A."/>
            <person name="Von Dassow P."/>
            <person name="Badger J.H."/>
            <person name="Coutinho P.M."/>
            <person name="Demir E."/>
            <person name="Dubchak I."/>
            <person name="Gentemann C."/>
            <person name="Eikrem W."/>
            <person name="Gready J.E."/>
            <person name="John U."/>
            <person name="Lanier W."/>
            <person name="Lindquist E.A."/>
            <person name="Lucas S."/>
            <person name="Mayer K.F."/>
            <person name="Moreau H."/>
            <person name="Not F."/>
            <person name="Otillar R."/>
            <person name="Panaud O."/>
            <person name="Pangilinan J."/>
            <person name="Paulsen I."/>
            <person name="Piegu B."/>
            <person name="Poliakov A."/>
            <person name="Robbens S."/>
            <person name="Schmutz J."/>
            <person name="Toulza E."/>
            <person name="Wyss T."/>
            <person name="Zelensky A."/>
            <person name="Zhou K."/>
            <person name="Armbrust E.V."/>
            <person name="Bhattacharya D."/>
            <person name="Goodenough U.W."/>
            <person name="Van de Peer Y."/>
            <person name="Grigoriev I.V."/>
        </authorList>
    </citation>
    <scope>NUCLEOTIDE SEQUENCE [LARGE SCALE GENOMIC DNA]</scope>
    <source>
        <strain evidence="9 10">CCMP1545</strain>
    </source>
</reference>
<protein>
    <submittedName>
        <fullName evidence="9">Major facilitator superfamily</fullName>
    </submittedName>
</protein>
<feature type="compositionally biased region" description="Acidic residues" evidence="7">
    <location>
        <begin position="577"/>
        <end position="588"/>
    </location>
</feature>
<dbReference type="STRING" id="564608.C1MSY6"/>
<dbReference type="GeneID" id="9684203"/>
<evidence type="ECO:0000313" key="10">
    <source>
        <dbReference type="Proteomes" id="UP000001876"/>
    </source>
</evidence>
<evidence type="ECO:0000256" key="5">
    <source>
        <dbReference type="ARBA" id="ARBA00022989"/>
    </source>
</evidence>
<dbReference type="InterPro" id="IPR036259">
    <property type="entry name" value="MFS_trans_sf"/>
</dbReference>
<evidence type="ECO:0000313" key="9">
    <source>
        <dbReference type="EMBL" id="EEH56857.1"/>
    </source>
</evidence>
<dbReference type="InterPro" id="IPR024671">
    <property type="entry name" value="Atg22-like"/>
</dbReference>
<dbReference type="AlphaFoldDB" id="C1MSY6"/>
<keyword evidence="6 8" id="KW-0472">Membrane</keyword>
<feature type="transmembrane region" description="Helical" evidence="8">
    <location>
        <begin position="361"/>
        <end position="384"/>
    </location>
</feature>
<evidence type="ECO:0000256" key="7">
    <source>
        <dbReference type="SAM" id="MobiDB-lite"/>
    </source>
</evidence>
<feature type="transmembrane region" description="Helical" evidence="8">
    <location>
        <begin position="540"/>
        <end position="558"/>
    </location>
</feature>